<dbReference type="GO" id="GO:0003700">
    <property type="term" value="F:DNA-binding transcription factor activity"/>
    <property type="evidence" value="ECO:0007669"/>
    <property type="project" value="InterPro"/>
</dbReference>
<dbReference type="Pfam" id="PF03466">
    <property type="entry name" value="LysR_substrate"/>
    <property type="match status" value="1"/>
</dbReference>
<dbReference type="InterPro" id="IPR050176">
    <property type="entry name" value="LTTR"/>
</dbReference>
<dbReference type="Pfam" id="PF00126">
    <property type="entry name" value="HTH_1"/>
    <property type="match status" value="1"/>
</dbReference>
<gene>
    <name evidence="6" type="ORF">DZC73_18995</name>
</gene>
<dbReference type="InterPro" id="IPR005119">
    <property type="entry name" value="LysR_subst-bd"/>
</dbReference>
<feature type="domain" description="HTH lysR-type" evidence="5">
    <location>
        <begin position="4"/>
        <end position="61"/>
    </location>
</feature>
<keyword evidence="7" id="KW-1185">Reference proteome</keyword>
<dbReference type="SUPFAM" id="SSF53850">
    <property type="entry name" value="Periplasmic binding protein-like II"/>
    <property type="match status" value="1"/>
</dbReference>
<dbReference type="OrthoDB" id="5946420at2"/>
<sequence>MNHIDPSWLQSFVSIAESGALARAAEQVNRTPSALSVQLRQLESTVSARLVERTTRRLQLTAEGERFLPYARKLLELQREALEALRPAREQQVWRIGLSEYFVPARLKSLLSLLEECSQGARLEVTWARSGELQRQWSAGQLDMAVITANEPPKNAQLVRREPLAWIAAPHAHFPSGQPLPLVLLADSCPVRDMALASLRHRGVAHSIRMACSGSQAVITAIRAGWGVGCLNLSAIPPDLEILSEADPRRWKSPGRLAFYALAKGELAALPGRLKAWMR</sequence>
<keyword evidence="2" id="KW-0805">Transcription regulation</keyword>
<dbReference type="GO" id="GO:0003677">
    <property type="term" value="F:DNA binding"/>
    <property type="evidence" value="ECO:0007669"/>
    <property type="project" value="UniProtKB-KW"/>
</dbReference>
<organism evidence="6 7">
    <name type="scientific">Piscinibacter terrae</name>
    <dbReference type="NCBI Taxonomy" id="2496871"/>
    <lineage>
        <taxon>Bacteria</taxon>
        <taxon>Pseudomonadati</taxon>
        <taxon>Pseudomonadota</taxon>
        <taxon>Betaproteobacteria</taxon>
        <taxon>Burkholderiales</taxon>
        <taxon>Sphaerotilaceae</taxon>
        <taxon>Piscinibacter</taxon>
    </lineage>
</organism>
<evidence type="ECO:0000313" key="6">
    <source>
        <dbReference type="EMBL" id="RQP23199.1"/>
    </source>
</evidence>
<keyword evidence="3" id="KW-0238">DNA-binding</keyword>
<proteinExistence type="inferred from homology"/>
<dbReference type="AlphaFoldDB" id="A0A3N7JQ81"/>
<dbReference type="InterPro" id="IPR036388">
    <property type="entry name" value="WH-like_DNA-bd_sf"/>
</dbReference>
<dbReference type="Gene3D" id="1.10.10.10">
    <property type="entry name" value="Winged helix-like DNA-binding domain superfamily/Winged helix DNA-binding domain"/>
    <property type="match status" value="1"/>
</dbReference>
<keyword evidence="4" id="KW-0804">Transcription</keyword>
<protein>
    <submittedName>
        <fullName evidence="6">LysR family transcriptional regulator</fullName>
    </submittedName>
</protein>
<accession>A0A3N7JQ81</accession>
<reference evidence="6 7" key="1">
    <citation type="submission" date="2018-08" db="EMBL/GenBank/DDBJ databases">
        <authorList>
            <person name="Khan S.A."/>
            <person name="Jeon C.O."/>
            <person name="Chun B.H."/>
            <person name="Jeong S.E."/>
        </authorList>
    </citation>
    <scope>NUCLEOTIDE SEQUENCE [LARGE SCALE GENOMIC DNA]</scope>
    <source>
        <strain evidence="6 7">S-16</strain>
    </source>
</reference>
<comment type="similarity">
    <text evidence="1">Belongs to the LysR transcriptional regulatory family.</text>
</comment>
<evidence type="ECO:0000259" key="5">
    <source>
        <dbReference type="PROSITE" id="PS50931"/>
    </source>
</evidence>
<evidence type="ECO:0000256" key="3">
    <source>
        <dbReference type="ARBA" id="ARBA00023125"/>
    </source>
</evidence>
<evidence type="ECO:0000256" key="1">
    <source>
        <dbReference type="ARBA" id="ARBA00009437"/>
    </source>
</evidence>
<dbReference type="SUPFAM" id="SSF46785">
    <property type="entry name" value="Winged helix' DNA-binding domain"/>
    <property type="match status" value="1"/>
</dbReference>
<dbReference type="Gene3D" id="3.40.190.10">
    <property type="entry name" value="Periplasmic binding protein-like II"/>
    <property type="match status" value="2"/>
</dbReference>
<dbReference type="InterPro" id="IPR000847">
    <property type="entry name" value="LysR_HTH_N"/>
</dbReference>
<dbReference type="FunFam" id="1.10.10.10:FF:000001">
    <property type="entry name" value="LysR family transcriptional regulator"/>
    <property type="match status" value="1"/>
</dbReference>
<dbReference type="PROSITE" id="PS50931">
    <property type="entry name" value="HTH_LYSR"/>
    <property type="match status" value="1"/>
</dbReference>
<reference evidence="6 7" key="2">
    <citation type="submission" date="2018-12" db="EMBL/GenBank/DDBJ databases">
        <title>Rhizobacter gummiphilus sp. nov., a rubber-degrading bacterium isolated from the soil of a botanical garden in Japan.</title>
        <authorList>
            <person name="Shunsuke S.S."/>
        </authorList>
    </citation>
    <scope>NUCLEOTIDE SEQUENCE [LARGE SCALE GENOMIC DNA]</scope>
    <source>
        <strain evidence="6 7">S-16</strain>
    </source>
</reference>
<dbReference type="PANTHER" id="PTHR30579">
    <property type="entry name" value="TRANSCRIPTIONAL REGULATOR"/>
    <property type="match status" value="1"/>
</dbReference>
<comment type="caution">
    <text evidence="6">The sequence shown here is derived from an EMBL/GenBank/DDBJ whole genome shotgun (WGS) entry which is preliminary data.</text>
</comment>
<dbReference type="RefSeq" id="WP_124541947.1">
    <property type="nucleotide sequence ID" value="NZ_QUSW01000005.1"/>
</dbReference>
<evidence type="ECO:0000256" key="4">
    <source>
        <dbReference type="ARBA" id="ARBA00023163"/>
    </source>
</evidence>
<evidence type="ECO:0000256" key="2">
    <source>
        <dbReference type="ARBA" id="ARBA00023015"/>
    </source>
</evidence>
<name>A0A3N7JQ81_9BURK</name>
<dbReference type="PANTHER" id="PTHR30579:SF7">
    <property type="entry name" value="HTH-TYPE TRANSCRIPTIONAL REGULATOR LRHA-RELATED"/>
    <property type="match status" value="1"/>
</dbReference>
<evidence type="ECO:0000313" key="7">
    <source>
        <dbReference type="Proteomes" id="UP000267464"/>
    </source>
</evidence>
<dbReference type="Proteomes" id="UP000267464">
    <property type="component" value="Unassembled WGS sequence"/>
</dbReference>
<dbReference type="InterPro" id="IPR036390">
    <property type="entry name" value="WH_DNA-bd_sf"/>
</dbReference>
<dbReference type="EMBL" id="QUSW01000005">
    <property type="protein sequence ID" value="RQP23199.1"/>
    <property type="molecule type" value="Genomic_DNA"/>
</dbReference>